<dbReference type="PANTHER" id="PTHR24243">
    <property type="entry name" value="G-PROTEIN COUPLED RECEPTOR"/>
    <property type="match status" value="1"/>
</dbReference>
<dbReference type="EMBL" id="CAXKWB010000170">
    <property type="protein sequence ID" value="CAL4059648.1"/>
    <property type="molecule type" value="Genomic_DNA"/>
</dbReference>
<keyword evidence="8" id="KW-0807">Transducer</keyword>
<reference evidence="12 13" key="1">
    <citation type="submission" date="2024-05" db="EMBL/GenBank/DDBJ databases">
        <authorList>
            <person name="Wallberg A."/>
        </authorList>
    </citation>
    <scope>NUCLEOTIDE SEQUENCE [LARGE SCALE GENOMIC DNA]</scope>
</reference>
<gene>
    <name evidence="12" type="ORF">MNOR_LOCUS736</name>
</gene>
<feature type="transmembrane region" description="Helical" evidence="10">
    <location>
        <begin position="111"/>
        <end position="137"/>
    </location>
</feature>
<dbReference type="SMART" id="SM01381">
    <property type="entry name" value="7TM_GPCR_Srsx"/>
    <property type="match status" value="1"/>
</dbReference>
<name>A0AAV2PJZ0_MEGNR</name>
<protein>
    <recommendedName>
        <fullName evidence="11">G-protein coupled receptors family 1 profile domain-containing protein</fullName>
    </recommendedName>
</protein>
<accession>A0AAV2PJZ0</accession>
<keyword evidence="5" id="KW-0297">G-protein coupled receptor</keyword>
<feature type="compositionally biased region" description="Polar residues" evidence="9">
    <location>
        <begin position="621"/>
        <end position="634"/>
    </location>
</feature>
<evidence type="ECO:0000256" key="1">
    <source>
        <dbReference type="ARBA" id="ARBA00004141"/>
    </source>
</evidence>
<dbReference type="InterPro" id="IPR017452">
    <property type="entry name" value="GPCR_Rhodpsn_7TM"/>
</dbReference>
<dbReference type="Pfam" id="PF00001">
    <property type="entry name" value="7tm_1"/>
    <property type="match status" value="1"/>
</dbReference>
<feature type="region of interest" description="Disordered" evidence="9">
    <location>
        <begin position="482"/>
        <end position="513"/>
    </location>
</feature>
<evidence type="ECO:0000256" key="10">
    <source>
        <dbReference type="SAM" id="Phobius"/>
    </source>
</evidence>
<evidence type="ECO:0000256" key="9">
    <source>
        <dbReference type="SAM" id="MobiDB-lite"/>
    </source>
</evidence>
<comment type="caution">
    <text evidence="12">The sequence shown here is derived from an EMBL/GenBank/DDBJ whole genome shotgun (WGS) entry which is preliminary data.</text>
</comment>
<keyword evidence="7" id="KW-0675">Receptor</keyword>
<feature type="region of interest" description="Disordered" evidence="9">
    <location>
        <begin position="525"/>
        <end position="634"/>
    </location>
</feature>
<organism evidence="12 13">
    <name type="scientific">Meganyctiphanes norvegica</name>
    <name type="common">Northern krill</name>
    <name type="synonym">Thysanopoda norvegica</name>
    <dbReference type="NCBI Taxonomy" id="48144"/>
    <lineage>
        <taxon>Eukaryota</taxon>
        <taxon>Metazoa</taxon>
        <taxon>Ecdysozoa</taxon>
        <taxon>Arthropoda</taxon>
        <taxon>Crustacea</taxon>
        <taxon>Multicrustacea</taxon>
        <taxon>Malacostraca</taxon>
        <taxon>Eumalacostraca</taxon>
        <taxon>Eucarida</taxon>
        <taxon>Euphausiacea</taxon>
        <taxon>Euphausiidae</taxon>
        <taxon>Meganyctiphanes</taxon>
    </lineage>
</organism>
<feature type="compositionally biased region" description="Polar residues" evidence="9">
    <location>
        <begin position="482"/>
        <end position="493"/>
    </location>
</feature>
<comment type="subcellular location">
    <subcellularLocation>
        <location evidence="1">Membrane</location>
        <topology evidence="1">Multi-pass membrane protein</topology>
    </subcellularLocation>
</comment>
<evidence type="ECO:0000313" key="12">
    <source>
        <dbReference type="EMBL" id="CAL4059648.1"/>
    </source>
</evidence>
<feature type="region of interest" description="Disordered" evidence="9">
    <location>
        <begin position="322"/>
        <end position="341"/>
    </location>
</feature>
<evidence type="ECO:0000256" key="5">
    <source>
        <dbReference type="ARBA" id="ARBA00023040"/>
    </source>
</evidence>
<keyword evidence="3 10" id="KW-0812">Transmembrane</keyword>
<dbReference type="InterPro" id="IPR000276">
    <property type="entry name" value="GPCR_Rhodpsn"/>
</dbReference>
<keyword evidence="13" id="KW-1185">Reference proteome</keyword>
<keyword evidence="6 10" id="KW-0472">Membrane</keyword>
<dbReference type="PANTHER" id="PTHR24243:SF233">
    <property type="entry name" value="THYROTROPIN-RELEASING HORMONE RECEPTOR"/>
    <property type="match status" value="1"/>
</dbReference>
<evidence type="ECO:0000256" key="7">
    <source>
        <dbReference type="ARBA" id="ARBA00023170"/>
    </source>
</evidence>
<dbReference type="AlphaFoldDB" id="A0AAV2PJZ0"/>
<evidence type="ECO:0000256" key="2">
    <source>
        <dbReference type="ARBA" id="ARBA00010663"/>
    </source>
</evidence>
<dbReference type="PRINTS" id="PR00237">
    <property type="entry name" value="GPCRRHODOPSN"/>
</dbReference>
<feature type="compositionally biased region" description="Low complexity" evidence="9">
    <location>
        <begin position="323"/>
        <end position="335"/>
    </location>
</feature>
<evidence type="ECO:0000256" key="8">
    <source>
        <dbReference type="ARBA" id="ARBA00023224"/>
    </source>
</evidence>
<evidence type="ECO:0000256" key="3">
    <source>
        <dbReference type="ARBA" id="ARBA00022692"/>
    </source>
</evidence>
<feature type="compositionally biased region" description="Acidic residues" evidence="9">
    <location>
        <begin position="571"/>
        <end position="580"/>
    </location>
</feature>
<sequence length="634" mass="70635">MGVGVVEDYSTDEATGGGIHEIYDPNIISSIAGPNNHVRHNQTGSTYGDDLDYNTTWFAESNTTGIPDFNKPMLGFTAGSAFVIAVLGTIGNLLTIIALPMNRRLRNSGTALVVNLAVAELLFCTIVLPLSGVQLLYLQDNQNLLDDHLCSFFVAFRYTVTQAQLQTILAIALTRAIAVSFPHAYVVVNRLDISAVYIALIWIYSFLIRLPIIIGKFGHYELNLHTMECDVTEQAPDVRLVYLVVEAAIPVLLIIFFYIIITIMIVKNGIIKARHRKKSQTAYSASNPSSTVPTQSEVIKNATKVSRASEASLRRIGVVTQPSISSTTGTSSSSSDGAIERKESTSSFKSFKRMVSVEGSIRSGVFRRSSSLQRRLNTHRRDIRVVRSIFVIFVLLLVGSVPVAVEHTLATVKGYDNYDKLLGLHVLYWLQYCLNMFVYVLMNRQYRDAYIDCIAKIVPGWERHRGFRFFWENQSVNSKPTIANHNSSIKASQKPNSEPKVPPSPEPKGERSPFIEKRLSTIPEGHSSSAAAALEDSISEQKTDNKSEEHHEDENSNFHVDKDFNAYSGDIDADGESDDDSFSKSFDDDNEYLNGGPRYDRYETDSEEEQQMGRMNWCAENGTNQNKSNSSDNV</sequence>
<feature type="transmembrane region" description="Helical" evidence="10">
    <location>
        <begin position="168"/>
        <end position="188"/>
    </location>
</feature>
<proteinExistence type="inferred from homology"/>
<feature type="transmembrane region" description="Helical" evidence="10">
    <location>
        <begin position="240"/>
        <end position="266"/>
    </location>
</feature>
<comment type="similarity">
    <text evidence="2">Belongs to the G-protein coupled receptor 1 family.</text>
</comment>
<feature type="transmembrane region" description="Helical" evidence="10">
    <location>
        <begin position="385"/>
        <end position="405"/>
    </location>
</feature>
<dbReference type="GO" id="GO:0005886">
    <property type="term" value="C:plasma membrane"/>
    <property type="evidence" value="ECO:0007669"/>
    <property type="project" value="TreeGrafter"/>
</dbReference>
<evidence type="ECO:0000259" key="11">
    <source>
        <dbReference type="PROSITE" id="PS50262"/>
    </source>
</evidence>
<dbReference type="SUPFAM" id="SSF81321">
    <property type="entry name" value="Family A G protein-coupled receptor-like"/>
    <property type="match status" value="1"/>
</dbReference>
<dbReference type="Proteomes" id="UP001497623">
    <property type="component" value="Unassembled WGS sequence"/>
</dbReference>
<feature type="compositionally biased region" description="Basic and acidic residues" evidence="9">
    <location>
        <begin position="539"/>
        <end position="564"/>
    </location>
</feature>
<dbReference type="Gene3D" id="1.20.1070.10">
    <property type="entry name" value="Rhodopsin 7-helix transmembrane proteins"/>
    <property type="match status" value="1"/>
</dbReference>
<feature type="transmembrane region" description="Helical" evidence="10">
    <location>
        <begin position="425"/>
        <end position="442"/>
    </location>
</feature>
<evidence type="ECO:0000313" key="13">
    <source>
        <dbReference type="Proteomes" id="UP001497623"/>
    </source>
</evidence>
<feature type="transmembrane region" description="Helical" evidence="10">
    <location>
        <begin position="73"/>
        <end position="99"/>
    </location>
</feature>
<dbReference type="GO" id="GO:0004930">
    <property type="term" value="F:G protein-coupled receptor activity"/>
    <property type="evidence" value="ECO:0007669"/>
    <property type="project" value="UniProtKB-KW"/>
</dbReference>
<keyword evidence="4 10" id="KW-1133">Transmembrane helix</keyword>
<dbReference type="PROSITE" id="PS50262">
    <property type="entry name" value="G_PROTEIN_RECEP_F1_2"/>
    <property type="match status" value="1"/>
</dbReference>
<evidence type="ECO:0000256" key="6">
    <source>
        <dbReference type="ARBA" id="ARBA00023136"/>
    </source>
</evidence>
<feature type="domain" description="G-protein coupled receptors family 1 profile" evidence="11">
    <location>
        <begin position="91"/>
        <end position="439"/>
    </location>
</feature>
<feature type="transmembrane region" description="Helical" evidence="10">
    <location>
        <begin position="195"/>
        <end position="214"/>
    </location>
</feature>
<evidence type="ECO:0000256" key="4">
    <source>
        <dbReference type="ARBA" id="ARBA00022989"/>
    </source>
</evidence>